<sequence length="444" mass="48819">MWRLLVPGLKLKRFLALIALGFMALGVAMGLSAWIEPYLFPFWRRPVLEMILFVVGTVLVVGGFWGLWRSINEVLGSDKWAGLLYSRRQLARGPHIAALGGGTGMPSVLRGLKHYTSNLTAIVTVADDGGSSGRLRGDLGMLPPGDIRNCMVALADTEPLMEQLFQHRFQAGELKGHSFGNLFLAAMEQASGDFVTALRESSRVLAVRGTVLPATLEHVTLHATLVTGAHVEGESAIGHSTDRIERIWMDPPDATPLREAVEAIVAADMVVLGPGSLYTSILPNLLIPAIADAIRQSKGIRVYVANIMTQPGETANFSVRDHLKAIEDHVGPGLIDVVLVNNEKVPERLLQKYRREGADQVAFQGEESLVTGQPVVIYDNLLLADGVVRHDPDKLAPALLRVLLKFRPKWAEGRLIDALWLENRLRERHQPRWDGHMPGKSKRN</sequence>
<feature type="transmembrane region" description="Helical" evidence="3">
    <location>
        <begin position="14"/>
        <end position="35"/>
    </location>
</feature>
<keyword evidence="1 2" id="KW-0963">Cytoplasm</keyword>
<evidence type="ECO:0000256" key="3">
    <source>
        <dbReference type="SAM" id="Phobius"/>
    </source>
</evidence>
<dbReference type="RefSeq" id="WP_020374016.1">
    <property type="nucleotide sequence ID" value="NZ_FWWY01000001.1"/>
</dbReference>
<keyword evidence="3" id="KW-1133">Transmembrane helix</keyword>
<comment type="subcellular location">
    <subcellularLocation>
        <location evidence="2">Cytoplasm</location>
    </subcellularLocation>
</comment>
<comment type="function">
    <text evidence="2">Required for morphogenesis under gluconeogenic growth conditions.</text>
</comment>
<dbReference type="EMBL" id="FWWY01000001">
    <property type="protein sequence ID" value="SMC05266.1"/>
    <property type="molecule type" value="Genomic_DNA"/>
</dbReference>
<dbReference type="AlphaFoldDB" id="A0A1W1WG75"/>
<dbReference type="PANTHER" id="PTHR30135">
    <property type="entry name" value="UNCHARACTERIZED PROTEIN YVCK-RELATED"/>
    <property type="match status" value="1"/>
</dbReference>
<dbReference type="Gene3D" id="3.40.50.10680">
    <property type="entry name" value="CofD-like domains"/>
    <property type="match status" value="1"/>
</dbReference>
<reference evidence="5" key="1">
    <citation type="submission" date="2017-04" db="EMBL/GenBank/DDBJ databases">
        <authorList>
            <person name="Varghese N."/>
            <person name="Submissions S."/>
        </authorList>
    </citation>
    <scope>NUCLEOTIDE SEQUENCE [LARGE SCALE GENOMIC DNA]</scope>
    <source>
        <strain evidence="5">DSM 9293</strain>
    </source>
</reference>
<dbReference type="CDD" id="cd07187">
    <property type="entry name" value="YvcK_like"/>
    <property type="match status" value="1"/>
</dbReference>
<dbReference type="NCBIfam" id="TIGR01826">
    <property type="entry name" value="CofD_related"/>
    <property type="match status" value="1"/>
</dbReference>
<dbReference type="STRING" id="28034.BFX07_03435"/>
<protein>
    <recommendedName>
        <fullName evidence="2">Putative gluconeogenesis factor</fullName>
    </recommendedName>
</protein>
<evidence type="ECO:0000313" key="4">
    <source>
        <dbReference type="EMBL" id="SMC05266.1"/>
    </source>
</evidence>
<dbReference type="Pfam" id="PF01933">
    <property type="entry name" value="CofD"/>
    <property type="match status" value="1"/>
</dbReference>
<dbReference type="PANTHER" id="PTHR30135:SF3">
    <property type="entry name" value="GLUCONEOGENESIS FACTOR-RELATED"/>
    <property type="match status" value="1"/>
</dbReference>
<keyword evidence="3" id="KW-0812">Transmembrane</keyword>
<dbReference type="GO" id="GO:0005737">
    <property type="term" value="C:cytoplasm"/>
    <property type="evidence" value="ECO:0007669"/>
    <property type="project" value="UniProtKB-SubCell"/>
</dbReference>
<gene>
    <name evidence="4" type="ORF">SAMN00768000_2132</name>
</gene>
<name>A0A1W1WG75_SULTA</name>
<dbReference type="GO" id="GO:0008360">
    <property type="term" value="P:regulation of cell shape"/>
    <property type="evidence" value="ECO:0007669"/>
    <property type="project" value="UniProtKB-UniRule"/>
</dbReference>
<dbReference type="HAMAP" id="MF_00973">
    <property type="entry name" value="Gluconeogen_factor"/>
    <property type="match status" value="1"/>
</dbReference>
<dbReference type="InterPro" id="IPR010119">
    <property type="entry name" value="Gluconeogen_factor"/>
</dbReference>
<organism evidence="4 5">
    <name type="scientific">Sulfobacillus thermosulfidooxidans (strain DSM 9293 / VKM B-1269 / AT-1)</name>
    <dbReference type="NCBI Taxonomy" id="929705"/>
    <lineage>
        <taxon>Bacteria</taxon>
        <taxon>Bacillati</taxon>
        <taxon>Bacillota</taxon>
        <taxon>Clostridia</taxon>
        <taxon>Eubacteriales</taxon>
        <taxon>Clostridiales Family XVII. Incertae Sedis</taxon>
        <taxon>Sulfobacillus</taxon>
    </lineage>
</organism>
<keyword evidence="5" id="KW-1185">Reference proteome</keyword>
<dbReference type="GO" id="GO:0043743">
    <property type="term" value="F:LPPG:FO 2-phospho-L-lactate transferase activity"/>
    <property type="evidence" value="ECO:0007669"/>
    <property type="project" value="InterPro"/>
</dbReference>
<evidence type="ECO:0000256" key="1">
    <source>
        <dbReference type="ARBA" id="ARBA00022490"/>
    </source>
</evidence>
<feature type="transmembrane region" description="Helical" evidence="3">
    <location>
        <begin position="47"/>
        <end position="68"/>
    </location>
</feature>
<dbReference type="InterPro" id="IPR038136">
    <property type="entry name" value="CofD-like_dom_sf"/>
</dbReference>
<evidence type="ECO:0000313" key="5">
    <source>
        <dbReference type="Proteomes" id="UP000192660"/>
    </source>
</evidence>
<keyword evidence="3" id="KW-0472">Membrane</keyword>
<dbReference type="OrthoDB" id="9783842at2"/>
<dbReference type="Proteomes" id="UP000192660">
    <property type="component" value="Unassembled WGS sequence"/>
</dbReference>
<dbReference type="SUPFAM" id="SSF142338">
    <property type="entry name" value="CofD-like"/>
    <property type="match status" value="1"/>
</dbReference>
<comment type="similarity">
    <text evidence="2">Belongs to the gluconeogenesis factor family.</text>
</comment>
<evidence type="ECO:0000256" key="2">
    <source>
        <dbReference type="HAMAP-Rule" id="MF_00973"/>
    </source>
</evidence>
<dbReference type="InterPro" id="IPR002882">
    <property type="entry name" value="CofD"/>
</dbReference>
<proteinExistence type="inferred from homology"/>
<accession>A0A1W1WG75</accession>